<dbReference type="CDD" id="cd17767">
    <property type="entry name" value="UP_EcUdp-like"/>
    <property type="match status" value="1"/>
</dbReference>
<evidence type="ECO:0000256" key="2">
    <source>
        <dbReference type="ARBA" id="ARBA00021980"/>
    </source>
</evidence>
<dbReference type="EMBL" id="SSSM01000001">
    <property type="protein sequence ID" value="THG33216.1"/>
    <property type="molecule type" value="Genomic_DNA"/>
</dbReference>
<reference evidence="5 6" key="1">
    <citation type="submission" date="2019-04" db="EMBL/GenBank/DDBJ databases">
        <authorList>
            <person name="Jiang L."/>
        </authorList>
    </citation>
    <scope>NUCLEOTIDE SEQUENCE [LARGE SCALE GENOMIC DNA]</scope>
    <source>
        <strain evidence="5 6">YIM 131853</strain>
    </source>
</reference>
<protein>
    <recommendedName>
        <fullName evidence="2">Uridine phosphorylase</fullName>
        <ecNumber evidence="1">2.4.2.3</ecNumber>
    </recommendedName>
</protein>
<dbReference type="AlphaFoldDB" id="A0A4S4FUD6"/>
<comment type="catalytic activity">
    <reaction evidence="3">
        <text>uridine + phosphate = alpha-D-ribose 1-phosphate + uracil</text>
        <dbReference type="Rhea" id="RHEA:24388"/>
        <dbReference type="ChEBI" id="CHEBI:16704"/>
        <dbReference type="ChEBI" id="CHEBI:17568"/>
        <dbReference type="ChEBI" id="CHEBI:43474"/>
        <dbReference type="ChEBI" id="CHEBI:57720"/>
        <dbReference type="EC" id="2.4.2.3"/>
    </reaction>
</comment>
<gene>
    <name evidence="5" type="ORF">E6C64_02355</name>
</gene>
<name>A0A4S4FUD6_9MICO</name>
<comment type="caution">
    <text evidence="5">The sequence shown here is derived from an EMBL/GenBank/DDBJ whole genome shotgun (WGS) entry which is preliminary data.</text>
</comment>
<dbReference type="OrthoDB" id="9782889at2"/>
<dbReference type="PANTHER" id="PTHR43691:SF11">
    <property type="entry name" value="FI09636P-RELATED"/>
    <property type="match status" value="1"/>
</dbReference>
<evidence type="ECO:0000256" key="1">
    <source>
        <dbReference type="ARBA" id="ARBA00011888"/>
    </source>
</evidence>
<dbReference type="InterPro" id="IPR035994">
    <property type="entry name" value="Nucleoside_phosphorylase_sf"/>
</dbReference>
<accession>A0A4S4FUD6</accession>
<dbReference type="Gene3D" id="3.40.50.1580">
    <property type="entry name" value="Nucleoside phosphorylase domain"/>
    <property type="match status" value="1"/>
</dbReference>
<dbReference type="PANTHER" id="PTHR43691">
    <property type="entry name" value="URIDINE PHOSPHORYLASE"/>
    <property type="match status" value="1"/>
</dbReference>
<dbReference type="GO" id="GO:0004850">
    <property type="term" value="F:uridine phosphorylase activity"/>
    <property type="evidence" value="ECO:0007669"/>
    <property type="project" value="UniProtKB-EC"/>
</dbReference>
<evidence type="ECO:0000313" key="6">
    <source>
        <dbReference type="Proteomes" id="UP000309133"/>
    </source>
</evidence>
<keyword evidence="6" id="KW-1185">Reference proteome</keyword>
<dbReference type="Pfam" id="PF01048">
    <property type="entry name" value="PNP_UDP_1"/>
    <property type="match status" value="1"/>
</dbReference>
<organism evidence="5 6">
    <name type="scientific">Naasia lichenicola</name>
    <dbReference type="NCBI Taxonomy" id="2565933"/>
    <lineage>
        <taxon>Bacteria</taxon>
        <taxon>Bacillati</taxon>
        <taxon>Actinomycetota</taxon>
        <taxon>Actinomycetes</taxon>
        <taxon>Micrococcales</taxon>
        <taxon>Microbacteriaceae</taxon>
        <taxon>Naasia</taxon>
    </lineage>
</organism>
<evidence type="ECO:0000259" key="4">
    <source>
        <dbReference type="Pfam" id="PF01048"/>
    </source>
</evidence>
<dbReference type="Proteomes" id="UP000309133">
    <property type="component" value="Unassembled WGS sequence"/>
</dbReference>
<dbReference type="InterPro" id="IPR000845">
    <property type="entry name" value="Nucleoside_phosphorylase_d"/>
</dbReference>
<dbReference type="RefSeq" id="WP_136425997.1">
    <property type="nucleotide sequence ID" value="NZ_SSSM01000001.1"/>
</dbReference>
<sequence>MSINNAWYLRCGPDDVGESAVLVGDRGRVHLAAELMKDAVILNEDRGLTTATGFFDGERITVSAFGMGAPIATVVLHELAGLGVRRFVRLGTVMTLGETRLGEFVIAHGAVRGESTSASYLPIEFPAVPDFALTRELEAAVQAAELPTRSGIYASYDGFYTEMFETGLGAEPVSQRYERLAKAGVVAADMETSALFVAARALGVAAGSLCLASVAGDTNEKMQHAERVAAEAQLLRAGFAALASAMAPAHV</sequence>
<evidence type="ECO:0000313" key="5">
    <source>
        <dbReference type="EMBL" id="THG33216.1"/>
    </source>
</evidence>
<dbReference type="EC" id="2.4.2.3" evidence="1"/>
<evidence type="ECO:0000256" key="3">
    <source>
        <dbReference type="ARBA" id="ARBA00048447"/>
    </source>
</evidence>
<dbReference type="GO" id="GO:0005829">
    <property type="term" value="C:cytosol"/>
    <property type="evidence" value="ECO:0007669"/>
    <property type="project" value="TreeGrafter"/>
</dbReference>
<feature type="domain" description="Nucleoside phosphorylase" evidence="4">
    <location>
        <begin position="20"/>
        <end position="237"/>
    </location>
</feature>
<proteinExistence type="predicted"/>
<dbReference type="GO" id="GO:0009116">
    <property type="term" value="P:nucleoside metabolic process"/>
    <property type="evidence" value="ECO:0007669"/>
    <property type="project" value="InterPro"/>
</dbReference>
<dbReference type="SUPFAM" id="SSF53167">
    <property type="entry name" value="Purine and uridine phosphorylases"/>
    <property type="match status" value="1"/>
</dbReference>